<sequence>MMEIMQVSLQGTSHLMFQVPNQDAVAVYSDSSTAVSAVCDGVSLNSAGTWSCSEIAAGYCAESFVRCTAGQSPCTDVVVRGFQRTATGLLQELKDRHIPWMDCQCTMLGVLVTPDMLYAGMAGDGGIICEDANGELQVLVTRHKTDSMVDPVILASAWRFARVPEPRKVLVMSDGLFDDLVSLEEGELRADLDQVRLWLGADQEQLEKLAASAPGYDDKTAVLIRIVDKATELPDSFEPSAD</sequence>
<keyword evidence="3" id="KW-1185">Reference proteome</keyword>
<proteinExistence type="predicted"/>
<dbReference type="GeneID" id="78477866"/>
<dbReference type="SMART" id="SM00332">
    <property type="entry name" value="PP2Cc"/>
    <property type="match status" value="1"/>
</dbReference>
<name>A0A140DUB3_9FIRM</name>
<evidence type="ECO:0000313" key="3">
    <source>
        <dbReference type="Proteomes" id="UP000069771"/>
    </source>
</evidence>
<evidence type="ECO:0000259" key="1">
    <source>
        <dbReference type="SMART" id="SM00332"/>
    </source>
</evidence>
<dbReference type="AlphaFoldDB" id="A0A140DUB3"/>
<dbReference type="EMBL" id="CP011391">
    <property type="protein sequence ID" value="AMK54240.1"/>
    <property type="molecule type" value="Genomic_DNA"/>
</dbReference>
<protein>
    <recommendedName>
        <fullName evidence="1">PPM-type phosphatase domain-containing protein</fullName>
    </recommendedName>
</protein>
<dbReference type="InterPro" id="IPR036457">
    <property type="entry name" value="PPM-type-like_dom_sf"/>
</dbReference>
<feature type="domain" description="PPM-type phosphatase" evidence="1">
    <location>
        <begin position="2"/>
        <end position="224"/>
    </location>
</feature>
<dbReference type="STRING" id="1702221.AALO17_11060"/>
<dbReference type="Proteomes" id="UP000069771">
    <property type="component" value="Chromosome"/>
</dbReference>
<dbReference type="Pfam" id="PF13672">
    <property type="entry name" value="PP2C_2"/>
    <property type="match status" value="1"/>
</dbReference>
<accession>A0A140DUB3</accession>
<dbReference type="InterPro" id="IPR001932">
    <property type="entry name" value="PPM-type_phosphatase-like_dom"/>
</dbReference>
<dbReference type="KEGG" id="fro:AALO17_11060"/>
<evidence type="ECO:0000313" key="2">
    <source>
        <dbReference type="EMBL" id="AMK54240.1"/>
    </source>
</evidence>
<reference evidence="2 3" key="1">
    <citation type="journal article" date="2016" name="Gut Pathog.">
        <title>Whole genome sequencing of "Faecalibaculum rodentium" ALO17, isolated from C57BL/6J laboratory mouse feces.</title>
        <authorList>
            <person name="Lim S."/>
            <person name="Chang D.H."/>
            <person name="Ahn S."/>
            <person name="Kim B.C."/>
        </authorList>
    </citation>
    <scope>NUCLEOTIDE SEQUENCE [LARGE SCALE GENOMIC DNA]</scope>
    <source>
        <strain evidence="2 3">Alo17</strain>
    </source>
</reference>
<dbReference type="Gene3D" id="3.60.40.10">
    <property type="entry name" value="PPM-type phosphatase domain"/>
    <property type="match status" value="1"/>
</dbReference>
<dbReference type="RefSeq" id="WP_067556334.1">
    <property type="nucleotide sequence ID" value="NZ_CAMNXC010000092.1"/>
</dbReference>
<organism evidence="2 3">
    <name type="scientific">Faecalibaculum rodentium</name>
    <dbReference type="NCBI Taxonomy" id="1702221"/>
    <lineage>
        <taxon>Bacteria</taxon>
        <taxon>Bacillati</taxon>
        <taxon>Bacillota</taxon>
        <taxon>Erysipelotrichia</taxon>
        <taxon>Erysipelotrichales</taxon>
        <taxon>Erysipelotrichaceae</taxon>
        <taxon>Faecalibaculum</taxon>
    </lineage>
</organism>
<gene>
    <name evidence="2" type="ORF">AALO17_11060</name>
</gene>
<dbReference type="SUPFAM" id="SSF81606">
    <property type="entry name" value="PP2C-like"/>
    <property type="match status" value="1"/>
</dbReference>